<keyword evidence="1" id="KW-0378">Hydrolase</keyword>
<keyword evidence="1" id="KW-0547">Nucleotide-binding</keyword>
<keyword evidence="2" id="KW-1185">Reference proteome</keyword>
<sequence>MYGDRVALLFALGLEHHDAGIDGHMHEAIGGINDSDVIGGVVESWLGAAAANVERVAVTVTVGDGTVIVILWGGKAEALQSEIVIGGHIVHQSRVNGLLRVHVASPPGPHRCLGPVV</sequence>
<name>A0A5A7RK21_STRAF</name>
<reference evidence="2" key="1">
    <citation type="journal article" date="2019" name="Curr. Biol.">
        <title>Genome Sequence of Striga asiatica Provides Insight into the Evolution of Plant Parasitism.</title>
        <authorList>
            <person name="Yoshida S."/>
            <person name="Kim S."/>
            <person name="Wafula E.K."/>
            <person name="Tanskanen J."/>
            <person name="Kim Y.M."/>
            <person name="Honaas L."/>
            <person name="Yang Z."/>
            <person name="Spallek T."/>
            <person name="Conn C.E."/>
            <person name="Ichihashi Y."/>
            <person name="Cheong K."/>
            <person name="Cui S."/>
            <person name="Der J.P."/>
            <person name="Gundlach H."/>
            <person name="Jiao Y."/>
            <person name="Hori C."/>
            <person name="Ishida J.K."/>
            <person name="Kasahara H."/>
            <person name="Kiba T."/>
            <person name="Kim M.S."/>
            <person name="Koo N."/>
            <person name="Laohavisit A."/>
            <person name="Lee Y.H."/>
            <person name="Lumba S."/>
            <person name="McCourt P."/>
            <person name="Mortimer J.C."/>
            <person name="Mutuku J.M."/>
            <person name="Nomura T."/>
            <person name="Sasaki-Sekimoto Y."/>
            <person name="Seto Y."/>
            <person name="Wang Y."/>
            <person name="Wakatake T."/>
            <person name="Sakakibara H."/>
            <person name="Demura T."/>
            <person name="Yamaguchi S."/>
            <person name="Yoneyama K."/>
            <person name="Manabe R.I."/>
            <person name="Nelson D.C."/>
            <person name="Schulman A.H."/>
            <person name="Timko M.P."/>
            <person name="dePamphilis C.W."/>
            <person name="Choi D."/>
            <person name="Shirasu K."/>
        </authorList>
    </citation>
    <scope>NUCLEOTIDE SEQUENCE [LARGE SCALE GENOMIC DNA]</scope>
    <source>
        <strain evidence="2">cv. UVA1</strain>
    </source>
</reference>
<dbReference type="EMBL" id="BKCP01013403">
    <property type="protein sequence ID" value="GER57575.1"/>
    <property type="molecule type" value="Genomic_DNA"/>
</dbReference>
<keyword evidence="1" id="KW-0347">Helicase</keyword>
<dbReference type="AlphaFoldDB" id="A0A5A7RK21"/>
<evidence type="ECO:0000313" key="1">
    <source>
        <dbReference type="EMBL" id="GER57575.1"/>
    </source>
</evidence>
<comment type="caution">
    <text evidence="1">The sequence shown here is derived from an EMBL/GenBank/DDBJ whole genome shotgun (WGS) entry which is preliminary data.</text>
</comment>
<dbReference type="GO" id="GO:0004386">
    <property type="term" value="F:helicase activity"/>
    <property type="evidence" value="ECO:0007669"/>
    <property type="project" value="UniProtKB-KW"/>
</dbReference>
<accession>A0A5A7RK21</accession>
<dbReference type="Proteomes" id="UP000325081">
    <property type="component" value="Unassembled WGS sequence"/>
</dbReference>
<keyword evidence="1" id="KW-0067">ATP-binding</keyword>
<proteinExistence type="predicted"/>
<gene>
    <name evidence="1" type="ORF">STAS_35403</name>
</gene>
<protein>
    <submittedName>
        <fullName evidence="1">ATP-dependent DNA helicase</fullName>
    </submittedName>
</protein>
<evidence type="ECO:0000313" key="2">
    <source>
        <dbReference type="Proteomes" id="UP000325081"/>
    </source>
</evidence>
<organism evidence="1 2">
    <name type="scientific">Striga asiatica</name>
    <name type="common">Asiatic witchweed</name>
    <name type="synonym">Buchnera asiatica</name>
    <dbReference type="NCBI Taxonomy" id="4170"/>
    <lineage>
        <taxon>Eukaryota</taxon>
        <taxon>Viridiplantae</taxon>
        <taxon>Streptophyta</taxon>
        <taxon>Embryophyta</taxon>
        <taxon>Tracheophyta</taxon>
        <taxon>Spermatophyta</taxon>
        <taxon>Magnoliopsida</taxon>
        <taxon>eudicotyledons</taxon>
        <taxon>Gunneridae</taxon>
        <taxon>Pentapetalae</taxon>
        <taxon>asterids</taxon>
        <taxon>lamiids</taxon>
        <taxon>Lamiales</taxon>
        <taxon>Orobanchaceae</taxon>
        <taxon>Buchnereae</taxon>
        <taxon>Striga</taxon>
    </lineage>
</organism>